<proteinExistence type="predicted"/>
<keyword evidence="1 2" id="KW-0812">Transmembrane</keyword>
<keyword evidence="3" id="KW-1185">Reference proteome</keyword>
<dbReference type="Pfam" id="PF06653">
    <property type="entry name" value="Claudin_3"/>
    <property type="match status" value="1"/>
</dbReference>
<gene>
    <name evidence="2 4" type="primary">clc-23</name>
    <name evidence="2" type="ORF">CELE_Y34F4.1</name>
    <name evidence="4" type="ORF">Y34F4.1</name>
</gene>
<dbReference type="AGR" id="WB:WBGene00021336"/>
<evidence type="ECO:0000313" key="2">
    <source>
        <dbReference type="EMBL" id="CCD68900.1"/>
    </source>
</evidence>
<keyword evidence="1" id="KW-1133">Transmembrane helix</keyword>
<dbReference type="PaxDb" id="6239-Y34F4.1b"/>
<dbReference type="KEGG" id="cel:CELE_Y34F4.1"/>
<keyword evidence="1" id="KW-0472">Membrane</keyword>
<evidence type="ECO:0000313" key="3">
    <source>
        <dbReference type="Proteomes" id="UP000001940"/>
    </source>
</evidence>
<dbReference type="InParanoid" id="A8W7W0"/>
<organism evidence="2 3">
    <name type="scientific">Caenorhabditis elegans</name>
    <dbReference type="NCBI Taxonomy" id="6239"/>
    <lineage>
        <taxon>Eukaryota</taxon>
        <taxon>Metazoa</taxon>
        <taxon>Ecdysozoa</taxon>
        <taxon>Nematoda</taxon>
        <taxon>Chromadorea</taxon>
        <taxon>Rhabditida</taxon>
        <taxon>Rhabditina</taxon>
        <taxon>Rhabditomorpha</taxon>
        <taxon>Rhabditoidea</taxon>
        <taxon>Rhabditidae</taxon>
        <taxon>Peloderinae</taxon>
        <taxon>Caenorhabditis</taxon>
    </lineage>
</organism>
<accession>A8W7W0</accession>
<dbReference type="WormBase" id="Y34F4.1">
    <property type="protein sequence ID" value="CE41716"/>
    <property type="gene ID" value="WBGene00021336"/>
    <property type="gene designation" value="clc-23"/>
</dbReference>
<dbReference type="PhylomeDB" id="A8W7W0"/>
<feature type="transmembrane region" description="Helical" evidence="1">
    <location>
        <begin position="7"/>
        <end position="35"/>
    </location>
</feature>
<feature type="transmembrane region" description="Helical" evidence="1">
    <location>
        <begin position="137"/>
        <end position="159"/>
    </location>
</feature>
<dbReference type="CTD" id="189591"/>
<dbReference type="Bgee" id="WBGene00021336">
    <property type="expression patterns" value="Expressed in adult organism and 1 other cell type or tissue"/>
</dbReference>
<dbReference type="EMBL" id="BX284603">
    <property type="protein sequence ID" value="CCD68900.1"/>
    <property type="molecule type" value="Genomic_DNA"/>
</dbReference>
<reference evidence="2 3" key="1">
    <citation type="journal article" date="1998" name="Science">
        <title>Genome sequence of the nematode C. elegans: a platform for investigating biology.</title>
        <authorList>
            <consortium name="The C. elegans sequencing consortium"/>
            <person name="Sulson J.E."/>
            <person name="Waterston R."/>
        </authorList>
    </citation>
    <scope>NUCLEOTIDE SEQUENCE [LARGE SCALE GENOMIC DNA]</scope>
    <source>
        <strain evidence="2 3">Bristol N2</strain>
    </source>
</reference>
<dbReference type="HOGENOM" id="CLU_1391383_0_0_1"/>
<dbReference type="Proteomes" id="UP000001940">
    <property type="component" value="Chromosome III"/>
</dbReference>
<dbReference type="InterPro" id="IPR009545">
    <property type="entry name" value="Claudin-like"/>
</dbReference>
<feature type="transmembrane region" description="Helical" evidence="1">
    <location>
        <begin position="105"/>
        <end position="125"/>
    </location>
</feature>
<dbReference type="GeneID" id="189591"/>
<sequence length="198" mass="22881">MVDLKFCFYGLSLLTGFLLHVVGVFSPCFFTYYLYSRYYDQTDLLSYGIDPGIPWGNWFKFAVFTSYLSVVCQIFVIATYVYIVYESHNHQYSQKRVTLLKLIKWTLLVSTLLIIGSIQLITLVASREKNPTLKYGYSFWLLVGAICMSPFNILIARWFDEAAALKMKQTFAKVHPLSLEVPNDFVVLKSGYFQMSDI</sequence>
<dbReference type="STRING" id="6239.Y34F4.1b.1"/>
<name>A8W7W0_CAEEL</name>
<evidence type="ECO:0000256" key="1">
    <source>
        <dbReference type="SAM" id="Phobius"/>
    </source>
</evidence>
<dbReference type="ExpressionAtlas" id="A8W7W0">
    <property type="expression patterns" value="baseline and differential"/>
</dbReference>
<feature type="transmembrane region" description="Helical" evidence="1">
    <location>
        <begin position="61"/>
        <end position="85"/>
    </location>
</feature>
<dbReference type="RefSeq" id="NP_001122725.1">
    <property type="nucleotide sequence ID" value="NM_001129253.3"/>
</dbReference>
<evidence type="ECO:0000313" key="4">
    <source>
        <dbReference type="WormBase" id="Y34F4.1"/>
    </source>
</evidence>
<dbReference type="UCSC" id="Y34F4.1b">
    <property type="organism name" value="c. elegans"/>
</dbReference>
<dbReference type="PANTHER" id="PTHR34151:SF1">
    <property type="entry name" value="CASP-LIKE PROTEIN-RELATED"/>
    <property type="match status" value="1"/>
</dbReference>
<dbReference type="AlphaFoldDB" id="A8W7W0"/>
<dbReference type="PANTHER" id="PTHR34151">
    <property type="entry name" value="PROTEIN CBG24195"/>
    <property type="match status" value="1"/>
</dbReference>
<protein>
    <submittedName>
        <fullName evidence="2">Transmembrane 9 superfamily member</fullName>
    </submittedName>
</protein>